<evidence type="ECO:0000256" key="5">
    <source>
        <dbReference type="ARBA" id="ARBA00023284"/>
    </source>
</evidence>
<keyword evidence="8" id="KW-0614">Plasmid</keyword>
<dbReference type="Pfam" id="PF13462">
    <property type="entry name" value="Thioredoxin_4"/>
    <property type="match status" value="1"/>
</dbReference>
<name>A0AB39BP61_9BACI</name>
<keyword evidence="2" id="KW-0732">Signal</keyword>
<geneLocation type="plasmid" evidence="8">
    <name>unnamed</name>
</geneLocation>
<keyword evidence="5" id="KW-0676">Redox-active center</keyword>
<dbReference type="AlphaFoldDB" id="A0AB39BP61"/>
<protein>
    <submittedName>
        <fullName evidence="8">DsbA family protein</fullName>
    </submittedName>
</protein>
<dbReference type="InterPro" id="IPR012336">
    <property type="entry name" value="Thioredoxin-like_fold"/>
</dbReference>
<feature type="transmembrane region" description="Helical" evidence="6">
    <location>
        <begin position="12"/>
        <end position="30"/>
    </location>
</feature>
<dbReference type="SUPFAM" id="SSF52833">
    <property type="entry name" value="Thioredoxin-like"/>
    <property type="match status" value="1"/>
</dbReference>
<dbReference type="EMBL" id="CP162550">
    <property type="protein sequence ID" value="XDI35225.1"/>
    <property type="molecule type" value="Genomic_DNA"/>
</dbReference>
<dbReference type="InterPro" id="IPR036249">
    <property type="entry name" value="Thioredoxin-like_sf"/>
</dbReference>
<dbReference type="PROSITE" id="PS51352">
    <property type="entry name" value="THIOREDOXIN_2"/>
    <property type="match status" value="1"/>
</dbReference>
<keyword evidence="6" id="KW-1133">Transmembrane helix</keyword>
<accession>A0AB39BP61</accession>
<keyword evidence="4" id="KW-1015">Disulfide bond</keyword>
<evidence type="ECO:0000256" key="4">
    <source>
        <dbReference type="ARBA" id="ARBA00023157"/>
    </source>
</evidence>
<dbReference type="InterPro" id="IPR013766">
    <property type="entry name" value="Thioredoxin_domain"/>
</dbReference>
<evidence type="ECO:0000259" key="7">
    <source>
        <dbReference type="PROSITE" id="PS51352"/>
    </source>
</evidence>
<feature type="domain" description="Thioredoxin" evidence="7">
    <location>
        <begin position="33"/>
        <end position="226"/>
    </location>
</feature>
<gene>
    <name evidence="8" type="ORF">AB3N04_00450</name>
</gene>
<dbReference type="RefSeq" id="WP_326241245.1">
    <property type="nucleotide sequence ID" value="NZ_CP162550.1"/>
</dbReference>
<keyword evidence="6" id="KW-0472">Membrane</keyword>
<sequence>MSINTNRSSKRLVWVTLAVIVLGAFAIFILNQKNETSQDIQFDSHPDIEGQPTLGDANAPVSVVEFGDYKCPACKAWDESILPQLTEDYIKTGEVKYSYINTPFHGEESGLAALAGESVWNQSPEDFWVFHKEIFRQQPPSQSHDDAWITPEKLIDIANEVDADIDLELLASDLMNQTYVEDVIADQEQVQEFNVSLTPSIVINGTMIEDPFDYERMKELIEEALEAK</sequence>
<dbReference type="PANTHER" id="PTHR13887">
    <property type="entry name" value="GLUTATHIONE S-TRANSFERASE KAPPA"/>
    <property type="match status" value="1"/>
</dbReference>
<keyword evidence="6" id="KW-0812">Transmembrane</keyword>
<reference evidence="8" key="1">
    <citation type="submission" date="2024-07" db="EMBL/GenBank/DDBJ databases">
        <title>Identification and characteristics of an arsenic-resistant bacterial isolate, which belongs to a novel species.</title>
        <authorList>
            <person name="Juszczyk A."/>
            <person name="Kowalczyk A."/>
            <person name="Was K."/>
            <person name="Kosowicz W."/>
            <person name="Budzyn A."/>
            <person name="Latowski D."/>
        </authorList>
    </citation>
    <scope>NUCLEOTIDE SEQUENCE</scope>
    <source>
        <strain evidence="8">As8PL</strain>
        <plasmid evidence="8">unnamed</plasmid>
    </source>
</reference>
<evidence type="ECO:0000313" key="8">
    <source>
        <dbReference type="EMBL" id="XDI35225.1"/>
    </source>
</evidence>
<evidence type="ECO:0000256" key="6">
    <source>
        <dbReference type="SAM" id="Phobius"/>
    </source>
</evidence>
<proteinExistence type="inferred from homology"/>
<dbReference type="PANTHER" id="PTHR13887:SF14">
    <property type="entry name" value="DISULFIDE BOND FORMATION PROTEIN D"/>
    <property type="match status" value="1"/>
</dbReference>
<comment type="similarity">
    <text evidence="1">Belongs to the thioredoxin family. DsbA subfamily.</text>
</comment>
<dbReference type="GO" id="GO:0016491">
    <property type="term" value="F:oxidoreductase activity"/>
    <property type="evidence" value="ECO:0007669"/>
    <property type="project" value="UniProtKB-KW"/>
</dbReference>
<keyword evidence="3" id="KW-0560">Oxidoreductase</keyword>
<organism evidence="8">
    <name type="scientific">Alkalihalophilus sp. As8PL</name>
    <dbReference type="NCBI Taxonomy" id="3237103"/>
    <lineage>
        <taxon>Bacteria</taxon>
        <taxon>Bacillati</taxon>
        <taxon>Bacillota</taxon>
        <taxon>Bacilli</taxon>
        <taxon>Bacillales</taxon>
        <taxon>Bacillaceae</taxon>
        <taxon>Alkalihalophilus</taxon>
    </lineage>
</organism>
<evidence type="ECO:0000256" key="3">
    <source>
        <dbReference type="ARBA" id="ARBA00023002"/>
    </source>
</evidence>
<evidence type="ECO:0000256" key="1">
    <source>
        <dbReference type="ARBA" id="ARBA00005791"/>
    </source>
</evidence>
<evidence type="ECO:0000256" key="2">
    <source>
        <dbReference type="ARBA" id="ARBA00022729"/>
    </source>
</evidence>
<dbReference type="Gene3D" id="3.40.30.10">
    <property type="entry name" value="Glutaredoxin"/>
    <property type="match status" value="1"/>
</dbReference>